<keyword evidence="1" id="KW-0472">Membrane</keyword>
<keyword evidence="1" id="KW-0812">Transmembrane</keyword>
<protein>
    <recommendedName>
        <fullName evidence="4">Acyltransferase</fullName>
    </recommendedName>
</protein>
<accession>A0A918XFQ3</accession>
<evidence type="ECO:0008006" key="4">
    <source>
        <dbReference type="Google" id="ProtNLM"/>
    </source>
</evidence>
<evidence type="ECO:0000256" key="1">
    <source>
        <dbReference type="SAM" id="Phobius"/>
    </source>
</evidence>
<organism evidence="2 3">
    <name type="scientific">Parahalioglobus pacificus</name>
    <dbReference type="NCBI Taxonomy" id="930806"/>
    <lineage>
        <taxon>Bacteria</taxon>
        <taxon>Pseudomonadati</taxon>
        <taxon>Pseudomonadota</taxon>
        <taxon>Gammaproteobacteria</taxon>
        <taxon>Cellvibrionales</taxon>
        <taxon>Halieaceae</taxon>
        <taxon>Parahalioglobus</taxon>
    </lineage>
</organism>
<keyword evidence="1" id="KW-1133">Transmembrane helix</keyword>
<dbReference type="Proteomes" id="UP000644693">
    <property type="component" value="Unassembled WGS sequence"/>
</dbReference>
<dbReference type="AlphaFoldDB" id="A0A918XFQ3"/>
<sequence length="150" mass="16693">MVLFILYLIFAPWIWGFSSQASGLLALGVPNHYGLYGCVVLGAYLLLSIASSESSIRFPAFGTMLGNIAYPVFLLHWAIAIVVVGVGVPFHEKWFFIPVCFILINAASLLIYKYLDEPIDRVLRRAVREGKSPNSIFTKVITALRVRAGW</sequence>
<proteinExistence type="predicted"/>
<comment type="caution">
    <text evidence="2">The sequence shown here is derived from an EMBL/GenBank/DDBJ whole genome shotgun (WGS) entry which is preliminary data.</text>
</comment>
<gene>
    <name evidence="2" type="ORF">GCM10007053_11340</name>
</gene>
<evidence type="ECO:0000313" key="2">
    <source>
        <dbReference type="EMBL" id="GHD30016.1"/>
    </source>
</evidence>
<reference evidence="2" key="1">
    <citation type="journal article" date="2014" name="Int. J. Syst. Evol. Microbiol.">
        <title>Complete genome sequence of Corynebacterium casei LMG S-19264T (=DSM 44701T), isolated from a smear-ripened cheese.</title>
        <authorList>
            <consortium name="US DOE Joint Genome Institute (JGI-PGF)"/>
            <person name="Walter F."/>
            <person name="Albersmeier A."/>
            <person name="Kalinowski J."/>
            <person name="Ruckert C."/>
        </authorList>
    </citation>
    <scope>NUCLEOTIDE SEQUENCE</scope>
    <source>
        <strain evidence="2">KCTC 23430</strain>
    </source>
</reference>
<keyword evidence="3" id="KW-1185">Reference proteome</keyword>
<feature type="transmembrane region" description="Helical" evidence="1">
    <location>
        <begin position="33"/>
        <end position="52"/>
    </location>
</feature>
<dbReference type="EMBL" id="BMYM01000001">
    <property type="protein sequence ID" value="GHD30016.1"/>
    <property type="molecule type" value="Genomic_DNA"/>
</dbReference>
<name>A0A918XFQ3_9GAMM</name>
<evidence type="ECO:0000313" key="3">
    <source>
        <dbReference type="Proteomes" id="UP000644693"/>
    </source>
</evidence>
<feature type="transmembrane region" description="Helical" evidence="1">
    <location>
        <begin position="64"/>
        <end position="88"/>
    </location>
</feature>
<reference evidence="2" key="2">
    <citation type="submission" date="2020-09" db="EMBL/GenBank/DDBJ databases">
        <authorList>
            <person name="Sun Q."/>
            <person name="Kim S."/>
        </authorList>
    </citation>
    <scope>NUCLEOTIDE SEQUENCE</scope>
    <source>
        <strain evidence="2">KCTC 23430</strain>
    </source>
</reference>
<feature type="transmembrane region" description="Helical" evidence="1">
    <location>
        <begin position="94"/>
        <end position="115"/>
    </location>
</feature>